<gene>
    <name evidence="6" type="primary">cobO</name>
    <name evidence="6" type="ORF">NTG6680_2301</name>
</gene>
<sequence length="186" mass="20545">MANRLSKIVTRTGDKGSTGLADGTRVEKYCARIHAIGSVDELNSHLGVLLAETVPDDVRELLLHVQHDLFDLGGALAYPAAQFAEDKLLHMDDAIAHYNADLPPLKEFILPGGSRAAAQCHVARTVARRAERDFAALAQLEAVPQHGLPYLNRLSDLLFILCRVLNRTMGQEETLWQRKSVKLQET</sequence>
<dbReference type="InterPro" id="IPR036451">
    <property type="entry name" value="CblAdoTrfase-like_sf"/>
</dbReference>
<evidence type="ECO:0000256" key="2">
    <source>
        <dbReference type="ARBA" id="ARBA00022741"/>
    </source>
</evidence>
<dbReference type="NCBIfam" id="TIGR00636">
    <property type="entry name" value="PduO_Nterm"/>
    <property type="match status" value="1"/>
</dbReference>
<dbReference type="InterPro" id="IPR029499">
    <property type="entry name" value="PduO-typ"/>
</dbReference>
<name>A0ABN8APA5_9PROT</name>
<dbReference type="RefSeq" id="WP_239797309.1">
    <property type="nucleotide sequence ID" value="NZ_OU912926.1"/>
</dbReference>
<evidence type="ECO:0000313" key="6">
    <source>
        <dbReference type="EMBL" id="CAG9933550.1"/>
    </source>
</evidence>
<dbReference type="Gene3D" id="1.20.1200.10">
    <property type="entry name" value="Cobalamin adenosyltransferase-like"/>
    <property type="match status" value="1"/>
</dbReference>
<evidence type="ECO:0000256" key="3">
    <source>
        <dbReference type="ARBA" id="ARBA00022840"/>
    </source>
</evidence>
<feature type="domain" description="Cobalamin adenosyltransferase-like" evidence="5">
    <location>
        <begin position="8"/>
        <end position="164"/>
    </location>
</feature>
<reference evidence="6 7" key="1">
    <citation type="submission" date="2021-10" db="EMBL/GenBank/DDBJ databases">
        <authorList>
            <person name="Koch H."/>
        </authorList>
    </citation>
    <scope>NUCLEOTIDE SEQUENCE [LARGE SCALE GENOMIC DNA]</scope>
    <source>
        <strain evidence="6">6680</strain>
    </source>
</reference>
<keyword evidence="2 4" id="KW-0547">Nucleotide-binding</keyword>
<keyword evidence="3 4" id="KW-0067">ATP-binding</keyword>
<comment type="similarity">
    <text evidence="4">Belongs to the Cob(I)alamin adenosyltransferase family.</text>
</comment>
<dbReference type="Proteomes" id="UP000839052">
    <property type="component" value="Chromosome"/>
</dbReference>
<keyword evidence="7" id="KW-1185">Reference proteome</keyword>
<evidence type="ECO:0000259" key="5">
    <source>
        <dbReference type="Pfam" id="PF01923"/>
    </source>
</evidence>
<evidence type="ECO:0000313" key="7">
    <source>
        <dbReference type="Proteomes" id="UP000839052"/>
    </source>
</evidence>
<keyword evidence="4" id="KW-0169">Cobalamin biosynthesis</keyword>
<protein>
    <recommendedName>
        <fullName evidence="4">Cobalamin adenosyltransferase</fullName>
        <ecNumber evidence="4">2.5.1.-</ecNumber>
    </recommendedName>
</protein>
<dbReference type="SUPFAM" id="SSF89028">
    <property type="entry name" value="Cobalamin adenosyltransferase-like"/>
    <property type="match status" value="1"/>
</dbReference>
<dbReference type="PANTHER" id="PTHR12213">
    <property type="entry name" value="CORRINOID ADENOSYLTRANSFERASE"/>
    <property type="match status" value="1"/>
</dbReference>
<organism evidence="6 7">
    <name type="scientific">Candidatus Nitrotoga arctica</name>
    <dbReference type="NCBI Taxonomy" id="453162"/>
    <lineage>
        <taxon>Bacteria</taxon>
        <taxon>Pseudomonadati</taxon>
        <taxon>Pseudomonadota</taxon>
        <taxon>Betaproteobacteria</taxon>
        <taxon>Nitrosomonadales</taxon>
        <taxon>Gallionellaceae</taxon>
        <taxon>Candidatus Nitrotoga</taxon>
    </lineage>
</organism>
<keyword evidence="1 4" id="KW-0808">Transferase</keyword>
<dbReference type="InterPro" id="IPR016030">
    <property type="entry name" value="CblAdoTrfase-like"/>
</dbReference>
<accession>A0ABN8APA5</accession>
<dbReference type="Pfam" id="PF01923">
    <property type="entry name" value="Cob_adeno_trans"/>
    <property type="match status" value="1"/>
</dbReference>
<comment type="catalytic activity">
    <reaction evidence="4">
        <text>2 cob(II)alamin + AH2 + 2 ATP = 2 adenosylcob(III)alamin + 2 triphosphate + A + 2 H(+)</text>
        <dbReference type="Rhea" id="RHEA:53304"/>
        <dbReference type="ChEBI" id="CHEBI:13193"/>
        <dbReference type="ChEBI" id="CHEBI:15378"/>
        <dbReference type="ChEBI" id="CHEBI:16304"/>
        <dbReference type="ChEBI" id="CHEBI:17499"/>
        <dbReference type="ChEBI" id="CHEBI:18036"/>
        <dbReference type="ChEBI" id="CHEBI:18408"/>
        <dbReference type="ChEBI" id="CHEBI:30616"/>
    </reaction>
</comment>
<dbReference type="EMBL" id="OU912926">
    <property type="protein sequence ID" value="CAG9933550.1"/>
    <property type="molecule type" value="Genomic_DNA"/>
</dbReference>
<proteinExistence type="inferred from homology"/>
<dbReference type="PANTHER" id="PTHR12213:SF0">
    <property type="entry name" value="CORRINOID ADENOSYLTRANSFERASE MMAB"/>
    <property type="match status" value="1"/>
</dbReference>
<evidence type="ECO:0000256" key="1">
    <source>
        <dbReference type="ARBA" id="ARBA00022679"/>
    </source>
</evidence>
<dbReference type="GO" id="GO:0016740">
    <property type="term" value="F:transferase activity"/>
    <property type="evidence" value="ECO:0007669"/>
    <property type="project" value="UniProtKB-KW"/>
</dbReference>
<dbReference type="EC" id="2.5.1.-" evidence="4"/>
<evidence type="ECO:0000256" key="4">
    <source>
        <dbReference type="RuleBase" id="RU366026"/>
    </source>
</evidence>